<dbReference type="PANTHER" id="PTHR24073">
    <property type="entry name" value="DRAB5-RELATED"/>
    <property type="match status" value="1"/>
</dbReference>
<dbReference type="Pfam" id="PF08477">
    <property type="entry name" value="Roc"/>
    <property type="match status" value="1"/>
</dbReference>
<keyword evidence="2" id="KW-0547">Nucleotide-binding</keyword>
<dbReference type="GO" id="GO:0005929">
    <property type="term" value="C:cilium"/>
    <property type="evidence" value="ECO:0007669"/>
    <property type="project" value="UniProtKB-ARBA"/>
</dbReference>
<gene>
    <name evidence="6" type="ORF">V1264_021230</name>
</gene>
<evidence type="ECO:0000313" key="7">
    <source>
        <dbReference type="Proteomes" id="UP001374579"/>
    </source>
</evidence>
<accession>A0AAN9AHS3</accession>
<reference evidence="6 7" key="1">
    <citation type="submission" date="2024-02" db="EMBL/GenBank/DDBJ databases">
        <title>Chromosome-scale genome assembly of the rough periwinkle Littorina saxatilis.</title>
        <authorList>
            <person name="De Jode A."/>
            <person name="Faria R."/>
            <person name="Formenti G."/>
            <person name="Sims Y."/>
            <person name="Smith T.P."/>
            <person name="Tracey A."/>
            <person name="Wood J.M.D."/>
            <person name="Zagrodzka Z.B."/>
            <person name="Johannesson K."/>
            <person name="Butlin R.K."/>
            <person name="Leder E.H."/>
        </authorList>
    </citation>
    <scope>NUCLEOTIDE SEQUENCE [LARGE SCALE GENOMIC DNA]</scope>
    <source>
        <strain evidence="6">Snail1</strain>
        <tissue evidence="6">Muscle</tissue>
    </source>
</reference>
<organism evidence="6 7">
    <name type="scientific">Littorina saxatilis</name>
    <dbReference type="NCBI Taxonomy" id="31220"/>
    <lineage>
        <taxon>Eukaryota</taxon>
        <taxon>Metazoa</taxon>
        <taxon>Spiralia</taxon>
        <taxon>Lophotrochozoa</taxon>
        <taxon>Mollusca</taxon>
        <taxon>Gastropoda</taxon>
        <taxon>Caenogastropoda</taxon>
        <taxon>Littorinimorpha</taxon>
        <taxon>Littorinoidea</taxon>
        <taxon>Littorinidae</taxon>
        <taxon>Littorina</taxon>
    </lineage>
</organism>
<dbReference type="Gene3D" id="3.40.50.300">
    <property type="entry name" value="P-loop containing nucleotide triphosphate hydrolases"/>
    <property type="match status" value="1"/>
</dbReference>
<evidence type="ECO:0000256" key="4">
    <source>
        <dbReference type="ARBA" id="ARBA00040799"/>
    </source>
</evidence>
<evidence type="ECO:0000256" key="3">
    <source>
        <dbReference type="ARBA" id="ARBA00023134"/>
    </source>
</evidence>
<dbReference type="EMBL" id="JBAMIC010004070">
    <property type="protein sequence ID" value="KAK7087142.1"/>
    <property type="molecule type" value="Genomic_DNA"/>
</dbReference>
<keyword evidence="7" id="KW-1185">Reference proteome</keyword>
<comment type="caution">
    <text evidence="6">The sequence shown here is derived from an EMBL/GenBank/DDBJ whole genome shotgun (WGS) entry which is preliminary data.</text>
</comment>
<protein>
    <recommendedName>
        <fullName evidence="4">Intraflagellar transport protein 22 homolog</fullName>
    </recommendedName>
    <alternativeName>
        <fullName evidence="5">Rab-like protein 5</fullName>
    </alternativeName>
</protein>
<dbReference type="GO" id="GO:0005525">
    <property type="term" value="F:GTP binding"/>
    <property type="evidence" value="ECO:0007669"/>
    <property type="project" value="UniProtKB-KW"/>
</dbReference>
<dbReference type="SUPFAM" id="SSF52540">
    <property type="entry name" value="P-loop containing nucleoside triphosphate hydrolases"/>
    <property type="match status" value="1"/>
</dbReference>
<evidence type="ECO:0000256" key="1">
    <source>
        <dbReference type="ARBA" id="ARBA00006270"/>
    </source>
</evidence>
<dbReference type="FunFam" id="3.40.50.300:FF:001100">
    <property type="entry name" value="intraflagellar transport protein 22 homolog"/>
    <property type="match status" value="1"/>
</dbReference>
<evidence type="ECO:0000256" key="2">
    <source>
        <dbReference type="ARBA" id="ARBA00022741"/>
    </source>
</evidence>
<dbReference type="GO" id="GO:0030990">
    <property type="term" value="C:intraciliary transport particle"/>
    <property type="evidence" value="ECO:0007669"/>
    <property type="project" value="UniProtKB-ARBA"/>
</dbReference>
<evidence type="ECO:0000313" key="6">
    <source>
        <dbReference type="EMBL" id="KAK7087142.1"/>
    </source>
</evidence>
<dbReference type="InterPro" id="IPR027417">
    <property type="entry name" value="P-loop_NTPase"/>
</dbReference>
<dbReference type="AlphaFoldDB" id="A0AAN9AHS3"/>
<comment type="similarity">
    <text evidence="1">Belongs to the small GTPase superfamily. Rab family.</text>
</comment>
<evidence type="ECO:0000256" key="5">
    <source>
        <dbReference type="ARBA" id="ARBA00041562"/>
    </source>
</evidence>
<proteinExistence type="inferred from homology"/>
<dbReference type="Proteomes" id="UP001374579">
    <property type="component" value="Unassembled WGS sequence"/>
</dbReference>
<name>A0AAN9AHS3_9CAEN</name>
<sequence length="197" mass="22060">MSKVKILCVGPTECGKTVICNFLADATEVSGGDYRPTQGVRILEFEASGLTIPGRSSVDVELWDCSGDKKFEACWPALVQDAMGVIFVYNPDQANHDEELEKWYTFFGSQQSMKVNGCIVFSHHRPNAPDIVRTELPSPFLKPPKLTAAGFSKMQKIETNIEDDPESVRIAFNRFLTMIVSALSKHREKEELNIMNQ</sequence>
<keyword evidence="3" id="KW-0342">GTP-binding</keyword>